<organism evidence="1 2">
    <name type="scientific">Sporosarcina globispora</name>
    <name type="common">Bacillus globisporus</name>
    <dbReference type="NCBI Taxonomy" id="1459"/>
    <lineage>
        <taxon>Bacteria</taxon>
        <taxon>Bacillati</taxon>
        <taxon>Bacillota</taxon>
        <taxon>Bacilli</taxon>
        <taxon>Bacillales</taxon>
        <taxon>Caryophanaceae</taxon>
        <taxon>Sporosarcina</taxon>
    </lineage>
</organism>
<keyword evidence="2" id="KW-1185">Reference proteome</keyword>
<evidence type="ECO:0000313" key="2">
    <source>
        <dbReference type="Proteomes" id="UP000037109"/>
    </source>
</evidence>
<dbReference type="PATRIC" id="fig|1459.3.peg.3638"/>
<sequence length="70" mass="8212">MLIRTGKGEIRAKESEPVLIRTGKGEIWLRESEPGADSDWKRRNLVERVRIRCSFGQEKKNFKETVRNLL</sequence>
<evidence type="ECO:0000313" key="1">
    <source>
        <dbReference type="EMBL" id="KON88265.1"/>
    </source>
</evidence>
<dbReference type="Proteomes" id="UP000037109">
    <property type="component" value="Unassembled WGS sequence"/>
</dbReference>
<accession>A0A0M0GEB6</accession>
<dbReference type="EMBL" id="LGUF01000007">
    <property type="protein sequence ID" value="KON88265.1"/>
    <property type="molecule type" value="Genomic_DNA"/>
</dbReference>
<proteinExistence type="predicted"/>
<protein>
    <submittedName>
        <fullName evidence="1">Uncharacterized protein</fullName>
    </submittedName>
</protein>
<comment type="caution">
    <text evidence="1">The sequence shown here is derived from an EMBL/GenBank/DDBJ whole genome shotgun (WGS) entry which is preliminary data.</text>
</comment>
<gene>
    <name evidence="1" type="ORF">AF332_16620</name>
</gene>
<dbReference type="AlphaFoldDB" id="A0A0M0GEB6"/>
<name>A0A0M0GEB6_SPOGL</name>
<reference evidence="2" key="1">
    <citation type="submission" date="2015-07" db="EMBL/GenBank/DDBJ databases">
        <title>Fjat-10036 dsm4.</title>
        <authorList>
            <person name="Liu B."/>
            <person name="Wang J."/>
            <person name="Zhu Y."/>
            <person name="Liu G."/>
            <person name="Chen Q."/>
            <person name="Chen Z."/>
            <person name="Lan J."/>
            <person name="Che J."/>
            <person name="Ge C."/>
            <person name="Shi H."/>
            <person name="Pan Z."/>
            <person name="Liu X."/>
        </authorList>
    </citation>
    <scope>NUCLEOTIDE SEQUENCE [LARGE SCALE GENOMIC DNA]</scope>
    <source>
        <strain evidence="2">DSM 4</strain>
    </source>
</reference>